<keyword evidence="3" id="KW-1185">Reference proteome</keyword>
<dbReference type="Pfam" id="PF14226">
    <property type="entry name" value="DIOX_N"/>
    <property type="match status" value="1"/>
</dbReference>
<dbReference type="OrthoDB" id="627829at2759"/>
<dbReference type="SUPFAM" id="SSF51197">
    <property type="entry name" value="Clavaminate synthase-like"/>
    <property type="match status" value="1"/>
</dbReference>
<sequence>MQTTLSSAADVTRLDVAPPASSMSATTLLGLSLLDADDQRARVQPLHNLRAALYDIGFLYVANHGVPRTIIDGLGAYLPALFGLVASTKTALSERNWPHFLGFSGFAEEETIAHDIEYPGGALVAALSYRFVDLVEEAFGITLGTLDDFARENGASPWHRIKLTKHLPTAGKEEGLEVLNADGERIAAPTLKRSFVVNFGNALEAATEGMMKATVLCVGSALRDESFSKLFNLNTGGSREIARQEQRALQISSAR</sequence>
<evidence type="ECO:0000259" key="1">
    <source>
        <dbReference type="Pfam" id="PF14226"/>
    </source>
</evidence>
<dbReference type="InterPro" id="IPR027443">
    <property type="entry name" value="IPNS-like_sf"/>
</dbReference>
<evidence type="ECO:0000313" key="2">
    <source>
        <dbReference type="EMBL" id="KAF2456303.1"/>
    </source>
</evidence>
<evidence type="ECO:0000313" key="3">
    <source>
        <dbReference type="Proteomes" id="UP000799766"/>
    </source>
</evidence>
<protein>
    <recommendedName>
        <fullName evidence="1">Non-haem dioxygenase N-terminal domain-containing protein</fullName>
    </recommendedName>
</protein>
<dbReference type="AlphaFoldDB" id="A0A6A6NYG6"/>
<organism evidence="2 3">
    <name type="scientific">Lineolata rhizophorae</name>
    <dbReference type="NCBI Taxonomy" id="578093"/>
    <lineage>
        <taxon>Eukaryota</taxon>
        <taxon>Fungi</taxon>
        <taxon>Dikarya</taxon>
        <taxon>Ascomycota</taxon>
        <taxon>Pezizomycotina</taxon>
        <taxon>Dothideomycetes</taxon>
        <taxon>Dothideomycetes incertae sedis</taxon>
        <taxon>Lineolatales</taxon>
        <taxon>Lineolataceae</taxon>
        <taxon>Lineolata</taxon>
    </lineage>
</organism>
<gene>
    <name evidence="2" type="ORF">BDY21DRAFT_372441</name>
</gene>
<name>A0A6A6NYG6_9PEZI</name>
<dbReference type="InterPro" id="IPR026992">
    <property type="entry name" value="DIOX_N"/>
</dbReference>
<dbReference type="Gene3D" id="2.60.120.330">
    <property type="entry name" value="B-lactam Antibiotic, Isopenicillin N Synthase, Chain"/>
    <property type="match status" value="2"/>
</dbReference>
<dbReference type="Proteomes" id="UP000799766">
    <property type="component" value="Unassembled WGS sequence"/>
</dbReference>
<reference evidence="2" key="1">
    <citation type="journal article" date="2020" name="Stud. Mycol.">
        <title>101 Dothideomycetes genomes: a test case for predicting lifestyles and emergence of pathogens.</title>
        <authorList>
            <person name="Haridas S."/>
            <person name="Albert R."/>
            <person name="Binder M."/>
            <person name="Bloem J."/>
            <person name="Labutti K."/>
            <person name="Salamov A."/>
            <person name="Andreopoulos B."/>
            <person name="Baker S."/>
            <person name="Barry K."/>
            <person name="Bills G."/>
            <person name="Bluhm B."/>
            <person name="Cannon C."/>
            <person name="Castanera R."/>
            <person name="Culley D."/>
            <person name="Daum C."/>
            <person name="Ezra D."/>
            <person name="Gonzalez J."/>
            <person name="Henrissat B."/>
            <person name="Kuo A."/>
            <person name="Liang C."/>
            <person name="Lipzen A."/>
            <person name="Lutzoni F."/>
            <person name="Magnuson J."/>
            <person name="Mondo S."/>
            <person name="Nolan M."/>
            <person name="Ohm R."/>
            <person name="Pangilinan J."/>
            <person name="Park H.-J."/>
            <person name="Ramirez L."/>
            <person name="Alfaro M."/>
            <person name="Sun H."/>
            <person name="Tritt A."/>
            <person name="Yoshinaga Y."/>
            <person name="Zwiers L.-H."/>
            <person name="Turgeon B."/>
            <person name="Goodwin S."/>
            <person name="Spatafora J."/>
            <person name="Crous P."/>
            <person name="Grigoriev I."/>
        </authorList>
    </citation>
    <scope>NUCLEOTIDE SEQUENCE</scope>
    <source>
        <strain evidence="2">ATCC 16933</strain>
    </source>
</reference>
<proteinExistence type="predicted"/>
<accession>A0A6A6NYG6</accession>
<dbReference type="EMBL" id="MU001683">
    <property type="protein sequence ID" value="KAF2456303.1"/>
    <property type="molecule type" value="Genomic_DNA"/>
</dbReference>
<feature type="domain" description="Non-haem dioxygenase N-terminal" evidence="1">
    <location>
        <begin position="34"/>
        <end position="111"/>
    </location>
</feature>